<accession>A0A2T7PR70</accession>
<protein>
    <submittedName>
        <fullName evidence="13">Uncharacterized protein</fullName>
    </submittedName>
</protein>
<dbReference type="InterPro" id="IPR000436">
    <property type="entry name" value="Sushi_SCR_CCP_dom"/>
</dbReference>
<evidence type="ECO:0000259" key="9">
    <source>
        <dbReference type="PROSITE" id="PS50022"/>
    </source>
</evidence>
<gene>
    <name evidence="13" type="ORF">C0Q70_02836</name>
</gene>
<organism evidence="13 14">
    <name type="scientific">Pomacea canaliculata</name>
    <name type="common">Golden apple snail</name>
    <dbReference type="NCBI Taxonomy" id="400727"/>
    <lineage>
        <taxon>Eukaryota</taxon>
        <taxon>Metazoa</taxon>
        <taxon>Spiralia</taxon>
        <taxon>Lophotrochozoa</taxon>
        <taxon>Mollusca</taxon>
        <taxon>Gastropoda</taxon>
        <taxon>Caenogastropoda</taxon>
        <taxon>Architaenioglossa</taxon>
        <taxon>Ampullarioidea</taxon>
        <taxon>Ampullariidae</taxon>
        <taxon>Pomacea</taxon>
    </lineage>
</organism>
<dbReference type="InterPro" id="IPR000421">
    <property type="entry name" value="FA58C"/>
</dbReference>
<dbReference type="Pfam" id="PF00084">
    <property type="entry name" value="Sushi"/>
    <property type="match status" value="2"/>
</dbReference>
<feature type="domain" description="WSC" evidence="12">
    <location>
        <begin position="602"/>
        <end position="689"/>
    </location>
</feature>
<dbReference type="PROSITE" id="PS00615">
    <property type="entry name" value="C_TYPE_LECTIN_1"/>
    <property type="match status" value="1"/>
</dbReference>
<evidence type="ECO:0000313" key="13">
    <source>
        <dbReference type="EMBL" id="PVD35867.1"/>
    </source>
</evidence>
<evidence type="ECO:0000256" key="7">
    <source>
        <dbReference type="ARBA" id="ARBA00023180"/>
    </source>
</evidence>
<dbReference type="InterPro" id="IPR035976">
    <property type="entry name" value="Sushi/SCR/CCP_sf"/>
</dbReference>
<dbReference type="PANTHER" id="PTHR24269:SF16">
    <property type="entry name" value="PROTEIN SLG1"/>
    <property type="match status" value="1"/>
</dbReference>
<feature type="domain" description="C-type lectin" evidence="10">
    <location>
        <begin position="742"/>
        <end position="870"/>
    </location>
</feature>
<evidence type="ECO:0000256" key="3">
    <source>
        <dbReference type="ARBA" id="ARBA00022729"/>
    </source>
</evidence>
<dbReference type="Pfam" id="PF00059">
    <property type="entry name" value="Lectin_C"/>
    <property type="match status" value="1"/>
</dbReference>
<dbReference type="Proteomes" id="UP000245119">
    <property type="component" value="Linkage Group LG2"/>
</dbReference>
<keyword evidence="14" id="KW-1185">Reference proteome</keyword>
<dbReference type="Gene3D" id="2.10.70.10">
    <property type="entry name" value="Complement Module, domain 1"/>
    <property type="match status" value="2"/>
</dbReference>
<dbReference type="Gene3D" id="3.10.100.10">
    <property type="entry name" value="Mannose-Binding Protein A, subunit A"/>
    <property type="match status" value="4"/>
</dbReference>
<evidence type="ECO:0000259" key="10">
    <source>
        <dbReference type="PROSITE" id="PS50041"/>
    </source>
</evidence>
<dbReference type="EMBL" id="PZQS01000002">
    <property type="protein sequence ID" value="PVD35867.1"/>
    <property type="molecule type" value="Genomic_DNA"/>
</dbReference>
<comment type="subcellular location">
    <subcellularLocation>
        <location evidence="1">Membrane</location>
        <topology evidence="1">Single-pass membrane protein</topology>
    </subcellularLocation>
</comment>
<dbReference type="PROSITE" id="PS50041">
    <property type="entry name" value="C_TYPE_LECTIN_2"/>
    <property type="match status" value="3"/>
</dbReference>
<feature type="domain" description="Sushi" evidence="11">
    <location>
        <begin position="1431"/>
        <end position="1498"/>
    </location>
</feature>
<feature type="domain" description="WSC" evidence="12">
    <location>
        <begin position="1048"/>
        <end position="1140"/>
    </location>
</feature>
<keyword evidence="6 8" id="KW-1015">Disulfide bond</keyword>
<keyword evidence="3" id="KW-0732">Signal</keyword>
<evidence type="ECO:0000256" key="5">
    <source>
        <dbReference type="ARBA" id="ARBA00023136"/>
    </source>
</evidence>
<dbReference type="Gene3D" id="2.60.120.260">
    <property type="entry name" value="Galactose-binding domain-like"/>
    <property type="match status" value="1"/>
</dbReference>
<evidence type="ECO:0000256" key="2">
    <source>
        <dbReference type="ARBA" id="ARBA00022692"/>
    </source>
</evidence>
<sequence length="1644" mass="181345">MFSSLSSTPKLSTYLGCYVAGPAVVDENANLNTCRETCYPGNNPYSALRGPACGCLAELPVEKVEDSNCTLQCKNEDSLCGGEPNLWSVYATFDGCYFQNSSEGSFPVHNLETCQEYCRGLDNLYASFFGSGVCKCLNKTEPEATPVGDVFCSEGSSLYTRVYNLDLVDRIGKDCTDLFVVGIYKHGWYYMQNISNPVFCNFLDDTECKEGWLGVKGNCYFWSSEFNASNMETAHRYCVSQDSLLLSINDQEESTLITNVLQKLRQLKNIKAIWKMGLYDHFKTLSPQWSDGSLLSYRKFCVNVPSDPNCQCMTIGDGTWLWSDRYCDELTNFICESSKNVLGCGGMLTAEINSVYTLKNKEKMTLTLCFEACRAQGVALAAAAGDTCYCLENLPPSFVNLTWSQCSTRCAGHDYQLCGLDDPSNTTYTVAFVIKDVGQPLAKSCLDLEVQGITGSVFKVSQDGEVVLKNCSTQGIVCPTGSASINGRCYKYLTQIALSPQDICSSIFGSYVSVIDTEQEKEIHFGENNTITTSGRNVWTIGLFDHQQTGFVRTSSGRALKGLPIGVGNLTPEKGPCIAFDRSTNLFVSTSCTENPFICETGADFFGCAALSSNKVLVLDNYEEMSVTQCVELCRARGDTYALLGVLPFRCYCSLQKPISSQETCNKFCFYPVGQLCGGSNALSAYTIGEFPAFATSCEDLFAEGLLVPGKYLINNQSMWCTMKDNSTCSVDLSPDWLHVGLQEQCFHLSRSTELPTTISATCKNLQPSMVPASIRSEGEQTLLITLYKMLKDAGLKNPFRIGAMDQLEVGCFTWADGWLFDFAQWNTTYPNLQYRRSESSDKYSHVLFMNTGELMNFYTTLEERRVLCREITDYTDVATHCKVLYGNFVVLEGTYLLKNTTTGTTTPTTCGLSNSTTCPLGYIGYKEKCFRFFPSNKFAESATDHCVSVGGYLATPRTQGEIDFFVTVVKSIPSLSNLSMWRLGIVDLMNGQYMAASDGSLMALSDIWNTTTTNDRKIGPCSRLMVDSKSLLGSICAADDPYICETGPVFLGCGHVPQQSISFQVTLSVMSVQQCLTLCDAKDIRYAGLTSSVCACVSEDRINSTNISKTQCETRCTHSLSQNCGSGNPTGPFAIYDTGSYSYDDKTQVSCLRLRQYGVTAVGEYYLKAQNTSKIKVTCYNYGSRLKDILKTEASVMLYNASTNENISHNARLDVESVKWMSWVPDITDNSPWVQVTLPDYYLVKAVAISGSSVQGNSDYVTKFELQHGLLEDDLLTYSETFIGIESGISTDLVVRFLFEPVVAKVLRLNPLQWPDSRRPELVFTFLGELYKDFDHNQTYIGCFADPEKSLFSSYTVVSTAEACKNHCLAEGKPMYGLVLSDADTICACASEVGTYGLLGDDRCSYNCSVDEKCGSDAEASVAVHRTYSKSCPEPPVVGNASSKKTYLEYSPGVATFGLNVTYTCNEGYEFPDLSRNMTITCQQNNEWSQQPPDCQIVSCPPPQNMINSHLKYKDLFYGSNATYTCDKSHYIIGGKSLAVSTCSSAKTWTSALQCLYVRPNRKNYACLLARGQLITGSNLLEMWTRSRLECSVQCMTTDDCSFYSFSQNSTSSGINCKMHSDNSGIVAHSSWTIFAISPTSCS</sequence>
<dbReference type="SUPFAM" id="SSF56436">
    <property type="entry name" value="C-type lectin-like"/>
    <property type="match status" value="4"/>
</dbReference>
<evidence type="ECO:0000256" key="4">
    <source>
        <dbReference type="ARBA" id="ARBA00022989"/>
    </source>
</evidence>
<dbReference type="CDD" id="cd00033">
    <property type="entry name" value="CCP"/>
    <property type="match status" value="2"/>
</dbReference>
<keyword evidence="8" id="KW-0768">Sushi</keyword>
<dbReference type="SMART" id="SM00034">
    <property type="entry name" value="CLECT"/>
    <property type="match status" value="4"/>
</dbReference>
<feature type="domain" description="F5/8 type C" evidence="9">
    <location>
        <begin position="1180"/>
        <end position="1330"/>
    </location>
</feature>
<reference evidence="13 14" key="1">
    <citation type="submission" date="2018-04" db="EMBL/GenBank/DDBJ databases">
        <title>The genome of golden apple snail Pomacea canaliculata provides insight into stress tolerance and invasive adaptation.</title>
        <authorList>
            <person name="Liu C."/>
            <person name="Liu B."/>
            <person name="Ren Y."/>
            <person name="Zhang Y."/>
            <person name="Wang H."/>
            <person name="Li S."/>
            <person name="Jiang F."/>
            <person name="Yin L."/>
            <person name="Zhang G."/>
            <person name="Qian W."/>
            <person name="Fan W."/>
        </authorList>
    </citation>
    <scope>NUCLEOTIDE SEQUENCE [LARGE SCALE GENOMIC DNA]</scope>
    <source>
        <strain evidence="13">SZHN2017</strain>
        <tissue evidence="13">Muscle</tissue>
    </source>
</reference>
<dbReference type="PANTHER" id="PTHR24269">
    <property type="entry name" value="KREMEN PROTEIN"/>
    <property type="match status" value="1"/>
</dbReference>
<feature type="domain" description="C-type lectin" evidence="10">
    <location>
        <begin position="926"/>
        <end position="1046"/>
    </location>
</feature>
<dbReference type="PROSITE" id="PS50022">
    <property type="entry name" value="FA58C_3"/>
    <property type="match status" value="1"/>
</dbReference>
<evidence type="ECO:0000313" key="14">
    <source>
        <dbReference type="Proteomes" id="UP000245119"/>
    </source>
</evidence>
<feature type="domain" description="WSC" evidence="12">
    <location>
        <begin position="338"/>
        <end position="431"/>
    </location>
</feature>
<keyword evidence="5" id="KW-0472">Membrane</keyword>
<dbReference type="STRING" id="400727.A0A2T7PR70"/>
<feature type="domain" description="WSC" evidence="12">
    <location>
        <begin position="11"/>
        <end position="93"/>
    </location>
</feature>
<dbReference type="InterPro" id="IPR016187">
    <property type="entry name" value="CTDL_fold"/>
</dbReference>
<keyword evidence="7" id="KW-0325">Glycoprotein</keyword>
<dbReference type="InterPro" id="IPR018378">
    <property type="entry name" value="C-type_lectin_CS"/>
</dbReference>
<dbReference type="InterPro" id="IPR008979">
    <property type="entry name" value="Galactose-bd-like_sf"/>
</dbReference>
<feature type="domain" description="Sushi" evidence="11">
    <location>
        <begin position="1499"/>
        <end position="1558"/>
    </location>
</feature>
<comment type="caution">
    <text evidence="13">The sequence shown here is derived from an EMBL/GenBank/DDBJ whole genome shotgun (WGS) entry which is preliminary data.</text>
</comment>
<evidence type="ECO:0000259" key="12">
    <source>
        <dbReference type="PROSITE" id="PS51212"/>
    </source>
</evidence>
<keyword evidence="4" id="KW-1133">Transmembrane helix</keyword>
<dbReference type="OrthoDB" id="6142884at2759"/>
<dbReference type="InterPro" id="IPR016186">
    <property type="entry name" value="C-type_lectin-like/link_sf"/>
</dbReference>
<dbReference type="InterPro" id="IPR001304">
    <property type="entry name" value="C-type_lectin-like"/>
</dbReference>
<dbReference type="SMART" id="SM00321">
    <property type="entry name" value="WSC"/>
    <property type="match status" value="4"/>
</dbReference>
<proteinExistence type="predicted"/>
<dbReference type="CDD" id="cd00037">
    <property type="entry name" value="CLECT"/>
    <property type="match status" value="2"/>
</dbReference>
<evidence type="ECO:0000259" key="11">
    <source>
        <dbReference type="PROSITE" id="PS50923"/>
    </source>
</evidence>
<dbReference type="SUPFAM" id="SSF57535">
    <property type="entry name" value="Complement control module/SCR domain"/>
    <property type="match status" value="2"/>
</dbReference>
<evidence type="ECO:0000256" key="6">
    <source>
        <dbReference type="ARBA" id="ARBA00023157"/>
    </source>
</evidence>
<name>A0A2T7PR70_POMCA</name>
<dbReference type="SMART" id="SM00032">
    <property type="entry name" value="CCP"/>
    <property type="match status" value="2"/>
</dbReference>
<dbReference type="PROSITE" id="PS50923">
    <property type="entry name" value="SUSHI"/>
    <property type="match status" value="2"/>
</dbReference>
<dbReference type="GO" id="GO:0005886">
    <property type="term" value="C:plasma membrane"/>
    <property type="evidence" value="ECO:0007669"/>
    <property type="project" value="TreeGrafter"/>
</dbReference>
<evidence type="ECO:0000256" key="1">
    <source>
        <dbReference type="ARBA" id="ARBA00004167"/>
    </source>
</evidence>
<dbReference type="InterPro" id="IPR002889">
    <property type="entry name" value="WSC_carb-bd"/>
</dbReference>
<dbReference type="Pfam" id="PF01822">
    <property type="entry name" value="WSC"/>
    <property type="match status" value="2"/>
</dbReference>
<dbReference type="InterPro" id="IPR051836">
    <property type="entry name" value="Kremen_rcpt"/>
</dbReference>
<keyword evidence="2" id="KW-0812">Transmembrane</keyword>
<feature type="domain" description="C-type lectin" evidence="10">
    <location>
        <begin position="215"/>
        <end position="336"/>
    </location>
</feature>
<dbReference type="SUPFAM" id="SSF49785">
    <property type="entry name" value="Galactose-binding domain-like"/>
    <property type="match status" value="1"/>
</dbReference>
<dbReference type="Pfam" id="PF00754">
    <property type="entry name" value="F5_F8_type_C"/>
    <property type="match status" value="1"/>
</dbReference>
<comment type="caution">
    <text evidence="8">Lacks conserved residue(s) required for the propagation of feature annotation.</text>
</comment>
<evidence type="ECO:0000256" key="8">
    <source>
        <dbReference type="PROSITE-ProRule" id="PRU00302"/>
    </source>
</evidence>
<feature type="disulfide bond" evidence="8">
    <location>
        <begin position="1501"/>
        <end position="1544"/>
    </location>
</feature>
<dbReference type="PROSITE" id="PS51212">
    <property type="entry name" value="WSC"/>
    <property type="match status" value="4"/>
</dbReference>